<gene>
    <name evidence="2" type="ORF">KC19_5G185900</name>
</gene>
<feature type="non-terminal residue" evidence="2">
    <location>
        <position position="153"/>
    </location>
</feature>
<name>A0A8T0I606_CERPU</name>
<feature type="region of interest" description="Disordered" evidence="1">
    <location>
        <begin position="1"/>
        <end position="153"/>
    </location>
</feature>
<keyword evidence="3" id="KW-1185">Reference proteome</keyword>
<reference evidence="2" key="1">
    <citation type="submission" date="2020-06" db="EMBL/GenBank/DDBJ databases">
        <title>WGS assembly of Ceratodon purpureus strain R40.</title>
        <authorList>
            <person name="Carey S.B."/>
            <person name="Jenkins J."/>
            <person name="Shu S."/>
            <person name="Lovell J.T."/>
            <person name="Sreedasyam A."/>
            <person name="Maumus F."/>
            <person name="Tiley G.P."/>
            <person name="Fernandez-Pozo N."/>
            <person name="Barry K."/>
            <person name="Chen C."/>
            <person name="Wang M."/>
            <person name="Lipzen A."/>
            <person name="Daum C."/>
            <person name="Saski C.A."/>
            <person name="Payton A.C."/>
            <person name="Mcbreen J.C."/>
            <person name="Conrad R.E."/>
            <person name="Kollar L.M."/>
            <person name="Olsson S."/>
            <person name="Huttunen S."/>
            <person name="Landis J.B."/>
            <person name="Wickett N.J."/>
            <person name="Johnson M.G."/>
            <person name="Rensing S.A."/>
            <person name="Grimwood J."/>
            <person name="Schmutz J."/>
            <person name="Mcdaniel S.F."/>
        </authorList>
    </citation>
    <scope>NUCLEOTIDE SEQUENCE</scope>
    <source>
        <strain evidence="2">R40</strain>
    </source>
</reference>
<accession>A0A8T0I606</accession>
<dbReference type="Proteomes" id="UP000822688">
    <property type="component" value="Chromosome 5"/>
</dbReference>
<organism evidence="2 3">
    <name type="scientific">Ceratodon purpureus</name>
    <name type="common">Fire moss</name>
    <name type="synonym">Dicranum purpureum</name>
    <dbReference type="NCBI Taxonomy" id="3225"/>
    <lineage>
        <taxon>Eukaryota</taxon>
        <taxon>Viridiplantae</taxon>
        <taxon>Streptophyta</taxon>
        <taxon>Embryophyta</taxon>
        <taxon>Bryophyta</taxon>
        <taxon>Bryophytina</taxon>
        <taxon>Bryopsida</taxon>
        <taxon>Dicranidae</taxon>
        <taxon>Pseudoditrichales</taxon>
        <taxon>Ditrichaceae</taxon>
        <taxon>Ceratodon</taxon>
    </lineage>
</organism>
<sequence>MSKAVNCNYSSALDQRRSNKQTSTDHQKPHGHPTPIPRVALLRPPRPPPPKNMTKRRQQMTRHAPRVQAERLLTPQHKIAPRYGHVIVPSPPKPEATPDPLTSPLHGHEPLSTPGPRASTPLPPPVPPPYEREPELLPFHSLDTSTPISVPSR</sequence>
<feature type="compositionally biased region" description="Basic residues" evidence="1">
    <location>
        <begin position="53"/>
        <end position="65"/>
    </location>
</feature>
<dbReference type="EMBL" id="CM026425">
    <property type="protein sequence ID" value="KAG0577843.1"/>
    <property type="molecule type" value="Genomic_DNA"/>
</dbReference>
<comment type="caution">
    <text evidence="2">The sequence shown here is derived from an EMBL/GenBank/DDBJ whole genome shotgun (WGS) entry which is preliminary data.</text>
</comment>
<evidence type="ECO:0000313" key="2">
    <source>
        <dbReference type="EMBL" id="KAG0577843.1"/>
    </source>
</evidence>
<dbReference type="AlphaFoldDB" id="A0A8T0I606"/>
<feature type="compositionally biased region" description="Polar residues" evidence="1">
    <location>
        <begin position="142"/>
        <end position="153"/>
    </location>
</feature>
<evidence type="ECO:0000313" key="3">
    <source>
        <dbReference type="Proteomes" id="UP000822688"/>
    </source>
</evidence>
<protein>
    <submittedName>
        <fullName evidence="2">Uncharacterized protein</fullName>
    </submittedName>
</protein>
<proteinExistence type="predicted"/>
<evidence type="ECO:0000256" key="1">
    <source>
        <dbReference type="SAM" id="MobiDB-lite"/>
    </source>
</evidence>
<feature type="compositionally biased region" description="Polar residues" evidence="1">
    <location>
        <begin position="1"/>
        <end position="13"/>
    </location>
</feature>